<reference evidence="3" key="1">
    <citation type="submission" date="2013-08" db="EMBL/GenBank/DDBJ databases">
        <authorList>
            <person name="Durkin A.S."/>
            <person name="Haft D.R."/>
            <person name="McCorrison J."/>
            <person name="Torralba M."/>
            <person name="Gillis M."/>
            <person name="Haft D.H."/>
            <person name="Methe B."/>
            <person name="Sutton G."/>
            <person name="Nelson K.E."/>
        </authorList>
    </citation>
    <scope>NUCLEOTIDE SEQUENCE [LARGE SCALE GENOMIC DNA]</scope>
    <source>
        <strain evidence="3">F0233</strain>
    </source>
</reference>
<dbReference type="SUPFAM" id="SSF54211">
    <property type="entry name" value="Ribosomal protein S5 domain 2-like"/>
    <property type="match status" value="1"/>
</dbReference>
<dbReference type="Gene3D" id="3.30.230.10">
    <property type="match status" value="1"/>
</dbReference>
<dbReference type="InterPro" id="IPR020568">
    <property type="entry name" value="Ribosomal_Su5_D2-typ_SF"/>
</dbReference>
<dbReference type="GO" id="GO:0005524">
    <property type="term" value="F:ATP binding"/>
    <property type="evidence" value="ECO:0007669"/>
    <property type="project" value="InterPro"/>
</dbReference>
<proteinExistence type="predicted"/>
<dbReference type="Pfam" id="PF00288">
    <property type="entry name" value="GHMP_kinases_N"/>
    <property type="match status" value="1"/>
</dbReference>
<dbReference type="GO" id="GO:0016301">
    <property type="term" value="F:kinase activity"/>
    <property type="evidence" value="ECO:0007669"/>
    <property type="project" value="UniProtKB-KW"/>
</dbReference>
<dbReference type="InterPro" id="IPR014721">
    <property type="entry name" value="Ribsml_uS5_D2-typ_fold_subgr"/>
</dbReference>
<evidence type="ECO:0000313" key="3">
    <source>
        <dbReference type="EMBL" id="ERK51131.1"/>
    </source>
</evidence>
<keyword evidence="1 3" id="KW-0808">Transferase</keyword>
<keyword evidence="4" id="KW-1185">Reference proteome</keyword>
<feature type="domain" description="GHMP kinase N-terminal" evidence="2">
    <location>
        <begin position="48"/>
        <end position="118"/>
    </location>
</feature>
<protein>
    <submittedName>
        <fullName evidence="3">GHMP kinase, N-terminal domain protein</fullName>
    </submittedName>
</protein>
<dbReference type="AlphaFoldDB" id="U2Q427"/>
<evidence type="ECO:0000313" key="4">
    <source>
        <dbReference type="Proteomes" id="UP000017052"/>
    </source>
</evidence>
<comment type="caution">
    <text evidence="3">The sequence shown here is derived from an EMBL/GenBank/DDBJ whole genome shotgun (WGS) entry which is preliminary data.</text>
</comment>
<dbReference type="Proteomes" id="UP000017052">
    <property type="component" value="Unassembled WGS sequence"/>
</dbReference>
<gene>
    <name evidence="3" type="ORF">HMPREF0682_0926</name>
</gene>
<evidence type="ECO:0000259" key="2">
    <source>
        <dbReference type="Pfam" id="PF00288"/>
    </source>
</evidence>
<name>U2Q427_9ACTN</name>
<evidence type="ECO:0000256" key="1">
    <source>
        <dbReference type="ARBA" id="ARBA00022777"/>
    </source>
</evidence>
<sequence>MQGYTFDSEKVHHFLFTSPIVEYQAKAYLTPRGNLNQNLTQDKTKALSMLHALADEMNIELDDLVLHIKSNIPTGKGCSSSTADIMATALAFYDSFFPQVPLPVASALISHIAMTLERGEYLLHPGITACAQEEYKAIKKYHTDMGLTVVGVDEGGKVDTVKFHATHPPRKEYSETYQKLFDQMDAALVKNDCWEVGRIATASSELHQKVLPKRSYDYTLRLMDEVHAYGVCVAHSGTMIGILISSDDSTLETKVNYIRKKLCTLPGITPLPTLTILES</sequence>
<organism evidence="3 4">
    <name type="scientific">Propionibacterium acidifaciens F0233</name>
    <dbReference type="NCBI Taxonomy" id="553198"/>
    <lineage>
        <taxon>Bacteria</taxon>
        <taxon>Bacillati</taxon>
        <taxon>Actinomycetota</taxon>
        <taxon>Actinomycetes</taxon>
        <taxon>Propionibacteriales</taxon>
        <taxon>Propionibacteriaceae</taxon>
        <taxon>Propionibacterium</taxon>
    </lineage>
</organism>
<accession>U2Q427</accession>
<keyword evidence="1 3" id="KW-0418">Kinase</keyword>
<dbReference type="InterPro" id="IPR006204">
    <property type="entry name" value="GHMP_kinase_N_dom"/>
</dbReference>
<dbReference type="EMBL" id="ACVN02000286">
    <property type="protein sequence ID" value="ERK51131.1"/>
    <property type="molecule type" value="Genomic_DNA"/>
</dbReference>